<feature type="compositionally biased region" description="Pro residues" evidence="2">
    <location>
        <begin position="300"/>
        <end position="313"/>
    </location>
</feature>
<dbReference type="SUPFAM" id="SSF81296">
    <property type="entry name" value="E set domains"/>
    <property type="match status" value="2"/>
</dbReference>
<evidence type="ECO:0000256" key="2">
    <source>
        <dbReference type="SAM" id="MobiDB-lite"/>
    </source>
</evidence>
<dbReference type="GO" id="GO:0005737">
    <property type="term" value="C:cytoplasm"/>
    <property type="evidence" value="ECO:0007669"/>
    <property type="project" value="TreeGrafter"/>
</dbReference>
<feature type="compositionally biased region" description="Low complexity" evidence="2">
    <location>
        <begin position="394"/>
        <end position="410"/>
    </location>
</feature>
<dbReference type="InterPro" id="IPR014756">
    <property type="entry name" value="Ig_E-set"/>
</dbReference>
<evidence type="ECO:0000259" key="3">
    <source>
        <dbReference type="SMART" id="SM01017"/>
    </source>
</evidence>
<reference evidence="4" key="1">
    <citation type="journal article" date="2023" name="Science">
        <title>Genome structures resolve the early diversification of teleost fishes.</title>
        <authorList>
            <person name="Parey E."/>
            <person name="Louis A."/>
            <person name="Montfort J."/>
            <person name="Bouchez O."/>
            <person name="Roques C."/>
            <person name="Iampietro C."/>
            <person name="Lluch J."/>
            <person name="Castinel A."/>
            <person name="Donnadieu C."/>
            <person name="Desvignes T."/>
            <person name="Floi Bucao C."/>
            <person name="Jouanno E."/>
            <person name="Wen M."/>
            <person name="Mejri S."/>
            <person name="Dirks R."/>
            <person name="Jansen H."/>
            <person name="Henkel C."/>
            <person name="Chen W.J."/>
            <person name="Zahm M."/>
            <person name="Cabau C."/>
            <person name="Klopp C."/>
            <person name="Thompson A.W."/>
            <person name="Robinson-Rechavi M."/>
            <person name="Braasch I."/>
            <person name="Lecointre G."/>
            <person name="Bobe J."/>
            <person name="Postlethwait J.H."/>
            <person name="Berthelot C."/>
            <person name="Roest Crollius H."/>
            <person name="Guiguen Y."/>
        </authorList>
    </citation>
    <scope>NUCLEOTIDE SEQUENCE</scope>
    <source>
        <strain evidence="4">WJC10195</strain>
    </source>
</reference>
<protein>
    <recommendedName>
        <fullName evidence="3">Arrestin C-terminal-like domain-containing protein</fullName>
    </recommendedName>
</protein>
<dbReference type="SMART" id="SM01017">
    <property type="entry name" value="Arrestin_C"/>
    <property type="match status" value="1"/>
</dbReference>
<comment type="caution">
    <text evidence="4">The sequence shown here is derived from an EMBL/GenBank/DDBJ whole genome shotgun (WGS) entry which is preliminary data.</text>
</comment>
<dbReference type="GO" id="GO:1990756">
    <property type="term" value="F:ubiquitin-like ligase-substrate adaptor activity"/>
    <property type="evidence" value="ECO:0007669"/>
    <property type="project" value="TreeGrafter"/>
</dbReference>
<keyword evidence="5" id="KW-1185">Reference proteome</keyword>
<dbReference type="Gene3D" id="2.60.40.640">
    <property type="match status" value="2"/>
</dbReference>
<dbReference type="AlphaFoldDB" id="A0A9Q1GA28"/>
<dbReference type="InterPro" id="IPR011022">
    <property type="entry name" value="Arrestin_C-like"/>
</dbReference>
<dbReference type="Pfam" id="PF02752">
    <property type="entry name" value="Arrestin_C"/>
    <property type="match status" value="1"/>
</dbReference>
<dbReference type="InterPro" id="IPR050357">
    <property type="entry name" value="Arrestin_domain-protein"/>
</dbReference>
<gene>
    <name evidence="4" type="ORF">SKAU_G00004820</name>
</gene>
<evidence type="ECO:0000313" key="5">
    <source>
        <dbReference type="Proteomes" id="UP001152622"/>
    </source>
</evidence>
<evidence type="ECO:0000256" key="1">
    <source>
        <dbReference type="ARBA" id="ARBA00005298"/>
    </source>
</evidence>
<feature type="region of interest" description="Disordered" evidence="2">
    <location>
        <begin position="290"/>
        <end position="429"/>
    </location>
</feature>
<name>A0A9Q1GA28_SYNKA</name>
<dbReference type="OrthoDB" id="7785529at2759"/>
<comment type="similarity">
    <text evidence="1">Belongs to the arrestin family.</text>
</comment>
<dbReference type="InterPro" id="IPR014752">
    <property type="entry name" value="Arrestin-like_C"/>
</dbReference>
<accession>A0A9Q1GA28</accession>
<dbReference type="Proteomes" id="UP001152622">
    <property type="component" value="Chromosome 1"/>
</dbReference>
<dbReference type="GO" id="GO:0031625">
    <property type="term" value="F:ubiquitin protein ligase binding"/>
    <property type="evidence" value="ECO:0007669"/>
    <property type="project" value="TreeGrafter"/>
</dbReference>
<proteinExistence type="inferred from homology"/>
<dbReference type="GO" id="GO:0015031">
    <property type="term" value="P:protein transport"/>
    <property type="evidence" value="ECO:0007669"/>
    <property type="project" value="TreeGrafter"/>
</dbReference>
<sequence length="429" mass="46443">MGKLLEFVITLTNNKVVYNPGESISGNVKIKVANPLQYKAIKVNCHGSCGVTNKVNDEIWAEEEQYFNSTLSLADKGTLSAGDHSFPFQFLISDTVPTSFEGLYGKIMYIMKASIDTPRFSKDYKIQRSFHLLRPLNLNEVPEIEKPNSTTTTKDFTYLLVKTGTLTLKAKTDQRGYIPGQVIELTTEIKNDSTKRTGRILASLRQKVTYRTKRVVCSCRTIAEVEGAGVKGGKRAEWKEQIIVPQLPQSGLDGCSLISMDYFLQVSLKSPEVFVILPIHIGNVAFDATLPQTPSRHPRPSPAPRPPPRPSPSPRASIGSATPSAPPAEESPGQARGAGGLSGEAIPAKSYSLQYPSAPEPAPRSRPRSSGPLGPQFSVSAGATVPFFLEGRGSPVPASSPLASPPEYSSQAFPHEPPPTYEQSCTSNS</sequence>
<dbReference type="EMBL" id="JAINUF010000001">
    <property type="protein sequence ID" value="KAJ8379704.1"/>
    <property type="molecule type" value="Genomic_DNA"/>
</dbReference>
<dbReference type="Pfam" id="PF00339">
    <property type="entry name" value="Arrestin_N"/>
    <property type="match status" value="1"/>
</dbReference>
<dbReference type="PANTHER" id="PTHR11188">
    <property type="entry name" value="ARRESTIN DOMAIN CONTAINING PROTEIN"/>
    <property type="match status" value="1"/>
</dbReference>
<dbReference type="InterPro" id="IPR011021">
    <property type="entry name" value="Arrestin-like_N"/>
</dbReference>
<evidence type="ECO:0000313" key="4">
    <source>
        <dbReference type="EMBL" id="KAJ8379704.1"/>
    </source>
</evidence>
<dbReference type="PANTHER" id="PTHR11188:SF176">
    <property type="entry name" value="ARRESTIN DOMAIN-CONTAINING PROTEIN 1"/>
    <property type="match status" value="1"/>
</dbReference>
<organism evidence="4 5">
    <name type="scientific">Synaphobranchus kaupii</name>
    <name type="common">Kaup's arrowtooth eel</name>
    <dbReference type="NCBI Taxonomy" id="118154"/>
    <lineage>
        <taxon>Eukaryota</taxon>
        <taxon>Metazoa</taxon>
        <taxon>Chordata</taxon>
        <taxon>Craniata</taxon>
        <taxon>Vertebrata</taxon>
        <taxon>Euteleostomi</taxon>
        <taxon>Actinopterygii</taxon>
        <taxon>Neopterygii</taxon>
        <taxon>Teleostei</taxon>
        <taxon>Anguilliformes</taxon>
        <taxon>Synaphobranchidae</taxon>
        <taxon>Synaphobranchus</taxon>
    </lineage>
</organism>
<feature type="domain" description="Arrestin C-terminal-like" evidence="3">
    <location>
        <begin position="162"/>
        <end position="286"/>
    </location>
</feature>
<dbReference type="GO" id="GO:0007399">
    <property type="term" value="P:nervous system development"/>
    <property type="evidence" value="ECO:0007669"/>
    <property type="project" value="UniProtKB-ARBA"/>
</dbReference>